<evidence type="ECO:0000313" key="4">
    <source>
        <dbReference type="Proteomes" id="UP000886520"/>
    </source>
</evidence>
<dbReference type="Gene3D" id="3.30.559.10">
    <property type="entry name" value="Chloramphenicol acetyltransferase-like domain"/>
    <property type="match status" value="3"/>
</dbReference>
<dbReference type="PANTHER" id="PTHR31642">
    <property type="entry name" value="TRICHOTHECENE 3-O-ACETYLTRANSFERASE"/>
    <property type="match status" value="1"/>
</dbReference>
<dbReference type="InterPro" id="IPR050317">
    <property type="entry name" value="Plant_Fungal_Acyltransferase"/>
</dbReference>
<accession>A0A9D4Z8K8</accession>
<proteinExistence type="inferred from homology"/>
<dbReference type="PANTHER" id="PTHR31642:SF310">
    <property type="entry name" value="FATTY ALCOHOL:CAFFEOYL-COA ACYLTRANSFERASE"/>
    <property type="match status" value="1"/>
</dbReference>
<evidence type="ECO:0000313" key="3">
    <source>
        <dbReference type="EMBL" id="KAI5064702.1"/>
    </source>
</evidence>
<dbReference type="GO" id="GO:0016747">
    <property type="term" value="F:acyltransferase activity, transferring groups other than amino-acyl groups"/>
    <property type="evidence" value="ECO:0007669"/>
    <property type="project" value="TreeGrafter"/>
</dbReference>
<dbReference type="EMBL" id="JABFUD020000019">
    <property type="protein sequence ID" value="KAI5064702.1"/>
    <property type="molecule type" value="Genomic_DNA"/>
</dbReference>
<keyword evidence="4" id="KW-1185">Reference proteome</keyword>
<dbReference type="OrthoDB" id="1918552at2759"/>
<comment type="caution">
    <text evidence="3">The sequence shown here is derived from an EMBL/GenBank/DDBJ whole genome shotgun (WGS) entry which is preliminary data.</text>
</comment>
<protein>
    <submittedName>
        <fullName evidence="3">Uncharacterized protein</fullName>
    </submittedName>
</protein>
<dbReference type="InterPro" id="IPR023213">
    <property type="entry name" value="CAT-like_dom_sf"/>
</dbReference>
<dbReference type="Proteomes" id="UP000886520">
    <property type="component" value="Chromosome 19"/>
</dbReference>
<comment type="similarity">
    <text evidence="1">Belongs to the plant acyltransferase family.</text>
</comment>
<sequence>MTTAISIFNKDVLLSWEPVKVLTAKKQLCQCNMSHVDDHIATLELSMADILYDYYNSVLLFYEMPPAVHEGTAASMEPARRLQQALEEMLAHYPCAAGLLVYNETADCLEPPLDLLYPSKPSHHLDDKGHPFPRFVMAFQVTTFECGGFTLGHTCSHAYADGYTGAAFLQNLCAIARGAGLANSLHMIPSRRAVISAREPPSPTMPHPYILARKPTEPGLGARHLHYGTATRFRFSMDSLEALRTSVSTPSQLKICSRNRALAALLCTAFARVSLNVHGLPGSQEFAFRIPVNMRTRGSLISMGYMGNGLCQLNVSATLQELCESPLAHVVEKIERTMESLDLDEKFQSMVDYVELQRREGLSPFIGRVSMPSLVGLPFYDTDCGWGAPKYVGRPSQQLSNRCIILDHPEARAWNVLVTFASSEEHACFRESIAKYIS</sequence>
<dbReference type="AlphaFoldDB" id="A0A9D4Z8K8"/>
<evidence type="ECO:0000256" key="2">
    <source>
        <dbReference type="ARBA" id="ARBA00022679"/>
    </source>
</evidence>
<gene>
    <name evidence="3" type="ORF">GOP47_0019397</name>
</gene>
<keyword evidence="2" id="KW-0808">Transferase</keyword>
<organism evidence="3 4">
    <name type="scientific">Adiantum capillus-veneris</name>
    <name type="common">Maidenhair fern</name>
    <dbReference type="NCBI Taxonomy" id="13818"/>
    <lineage>
        <taxon>Eukaryota</taxon>
        <taxon>Viridiplantae</taxon>
        <taxon>Streptophyta</taxon>
        <taxon>Embryophyta</taxon>
        <taxon>Tracheophyta</taxon>
        <taxon>Polypodiopsida</taxon>
        <taxon>Polypodiidae</taxon>
        <taxon>Polypodiales</taxon>
        <taxon>Pteridineae</taxon>
        <taxon>Pteridaceae</taxon>
        <taxon>Vittarioideae</taxon>
        <taxon>Adiantum</taxon>
    </lineage>
</organism>
<reference evidence="3" key="1">
    <citation type="submission" date="2021-01" db="EMBL/GenBank/DDBJ databases">
        <title>Adiantum capillus-veneris genome.</title>
        <authorList>
            <person name="Fang Y."/>
            <person name="Liao Q."/>
        </authorList>
    </citation>
    <scope>NUCLEOTIDE SEQUENCE</scope>
    <source>
        <strain evidence="3">H3</strain>
        <tissue evidence="3">Leaf</tissue>
    </source>
</reference>
<name>A0A9D4Z8K8_ADICA</name>
<dbReference type="Pfam" id="PF02458">
    <property type="entry name" value="Transferase"/>
    <property type="match status" value="1"/>
</dbReference>
<evidence type="ECO:0000256" key="1">
    <source>
        <dbReference type="ARBA" id="ARBA00009861"/>
    </source>
</evidence>